<dbReference type="Gene3D" id="2.60.40.1180">
    <property type="entry name" value="Golgi alpha-mannosidase II"/>
    <property type="match status" value="1"/>
</dbReference>
<dbReference type="Pfam" id="PF16874">
    <property type="entry name" value="Glyco_hydro_36C"/>
    <property type="match status" value="1"/>
</dbReference>
<dbReference type="EC" id="3.2.1.22" evidence="2 5"/>
<dbReference type="PIRSF" id="PIRSF005536">
    <property type="entry name" value="Agal"/>
    <property type="match status" value="1"/>
</dbReference>
<feature type="binding site" evidence="7">
    <location>
        <position position="547"/>
    </location>
    <ligand>
        <name>substrate</name>
    </ligand>
</feature>
<feature type="domain" description="Glycosyl hydrolase family 36 C-terminal" evidence="8">
    <location>
        <begin position="649"/>
        <end position="778"/>
    </location>
</feature>
<evidence type="ECO:0000256" key="4">
    <source>
        <dbReference type="ARBA" id="ARBA00023295"/>
    </source>
</evidence>
<evidence type="ECO:0000256" key="1">
    <source>
        <dbReference type="ARBA" id="ARBA00001255"/>
    </source>
</evidence>
<evidence type="ECO:0000256" key="5">
    <source>
        <dbReference type="PIRNR" id="PIRNR005536"/>
    </source>
</evidence>
<proteinExistence type="inferred from homology"/>
<feature type="binding site" evidence="7">
    <location>
        <begin position="365"/>
        <end position="366"/>
    </location>
    <ligand>
        <name>substrate</name>
    </ligand>
</feature>
<feature type="active site" description="Nucleophile" evidence="6">
    <location>
        <position position="477"/>
    </location>
</feature>
<dbReference type="CDD" id="cd14791">
    <property type="entry name" value="GH36"/>
    <property type="match status" value="1"/>
</dbReference>
<evidence type="ECO:0000313" key="11">
    <source>
        <dbReference type="Proteomes" id="UP000199182"/>
    </source>
</evidence>
<dbReference type="AlphaFoldDB" id="A0A1H0BZD2"/>
<feature type="domain" description="Glycosyl hydrolase family 36 N-terminal" evidence="9">
    <location>
        <begin position="26"/>
        <end position="284"/>
    </location>
</feature>
<dbReference type="InterPro" id="IPR031705">
    <property type="entry name" value="Glyco_hydro_36_C"/>
</dbReference>
<feature type="active site" description="Proton donor" evidence="6">
    <location>
        <position position="547"/>
    </location>
</feature>
<protein>
    <recommendedName>
        <fullName evidence="2 5">Alpha-galactosidase</fullName>
        <ecNumber evidence="2 5">3.2.1.22</ecNumber>
    </recommendedName>
</protein>
<comment type="catalytic activity">
    <reaction evidence="1 5">
        <text>Hydrolysis of terminal, non-reducing alpha-D-galactose residues in alpha-D-galactosides, including galactose oligosaccharides, galactomannans and galactolipids.</text>
        <dbReference type="EC" id="3.2.1.22"/>
    </reaction>
</comment>
<feature type="binding site" evidence="7">
    <location>
        <begin position="475"/>
        <end position="479"/>
    </location>
    <ligand>
        <name>substrate</name>
    </ligand>
</feature>
<dbReference type="GO" id="GO:0016052">
    <property type="term" value="P:carbohydrate catabolic process"/>
    <property type="evidence" value="ECO:0007669"/>
    <property type="project" value="InterPro"/>
</dbReference>
<dbReference type="InterPro" id="IPR000111">
    <property type="entry name" value="Glyco_hydro_27/36_CS"/>
</dbReference>
<reference evidence="10 11" key="1">
    <citation type="submission" date="2016-10" db="EMBL/GenBank/DDBJ databases">
        <authorList>
            <person name="de Groot N.N."/>
        </authorList>
    </citation>
    <scope>NUCLEOTIDE SEQUENCE [LARGE SCALE GENOMIC DNA]</scope>
    <source>
        <strain evidence="10 11">CGMCC 1.5012</strain>
    </source>
</reference>
<dbReference type="InterPro" id="IPR013780">
    <property type="entry name" value="Glyco_hydro_b"/>
</dbReference>
<evidence type="ECO:0000259" key="8">
    <source>
        <dbReference type="Pfam" id="PF16874"/>
    </source>
</evidence>
<dbReference type="Proteomes" id="UP000199182">
    <property type="component" value="Unassembled WGS sequence"/>
</dbReference>
<dbReference type="PANTHER" id="PTHR43053:SF3">
    <property type="entry name" value="ALPHA-GALACTOSIDASE C-RELATED"/>
    <property type="match status" value="1"/>
</dbReference>
<evidence type="ECO:0000256" key="2">
    <source>
        <dbReference type="ARBA" id="ARBA00012755"/>
    </source>
</evidence>
<dbReference type="Gene3D" id="3.20.20.70">
    <property type="entry name" value="Aldolase class I"/>
    <property type="match status" value="1"/>
</dbReference>
<dbReference type="OrthoDB" id="9758822at2"/>
<evidence type="ECO:0000256" key="6">
    <source>
        <dbReference type="PIRSR" id="PIRSR005536-1"/>
    </source>
</evidence>
<comment type="similarity">
    <text evidence="5">Belongs to the glycosyl hydrolase.</text>
</comment>
<dbReference type="InterPro" id="IPR002252">
    <property type="entry name" value="Glyco_hydro_36"/>
</dbReference>
<dbReference type="InterPro" id="IPR050985">
    <property type="entry name" value="Alpha-glycosidase_related"/>
</dbReference>
<name>A0A1H0BZD2_9FIRM</name>
<dbReference type="PROSITE" id="PS00512">
    <property type="entry name" value="ALPHA_GALACTOSIDASE"/>
    <property type="match status" value="1"/>
</dbReference>
<dbReference type="EMBL" id="FNID01000021">
    <property type="protein sequence ID" value="SDN50916.1"/>
    <property type="molecule type" value="Genomic_DNA"/>
</dbReference>
<dbReference type="GO" id="GO:0004557">
    <property type="term" value="F:alpha-galactosidase activity"/>
    <property type="evidence" value="ECO:0007669"/>
    <property type="project" value="UniProtKB-UniRule"/>
</dbReference>
<feature type="binding site" evidence="7">
    <location>
        <position position="198"/>
    </location>
    <ligand>
        <name>substrate</name>
    </ligand>
</feature>
<dbReference type="InterPro" id="IPR031704">
    <property type="entry name" value="Glyco_hydro_36_N"/>
</dbReference>
<dbReference type="InterPro" id="IPR038417">
    <property type="entry name" value="Alpga-gal_N_sf"/>
</dbReference>
<dbReference type="Pfam" id="PF02065">
    <property type="entry name" value="Melibiase"/>
    <property type="match status" value="1"/>
</dbReference>
<evidence type="ECO:0000256" key="7">
    <source>
        <dbReference type="PIRSR" id="PIRSR005536-2"/>
    </source>
</evidence>
<dbReference type="FunFam" id="3.20.20.70:FF:000118">
    <property type="entry name" value="Alpha-galactosidase"/>
    <property type="match status" value="1"/>
</dbReference>
<dbReference type="InterPro" id="IPR013785">
    <property type="entry name" value="Aldolase_TIM"/>
</dbReference>
<evidence type="ECO:0000256" key="3">
    <source>
        <dbReference type="ARBA" id="ARBA00022801"/>
    </source>
</evidence>
<dbReference type="Gene3D" id="2.70.98.60">
    <property type="entry name" value="alpha-galactosidase from lactobacil brevis"/>
    <property type="match status" value="1"/>
</dbReference>
<feature type="binding site" evidence="7">
    <location>
        <position position="442"/>
    </location>
    <ligand>
        <name>substrate</name>
    </ligand>
</feature>
<evidence type="ECO:0000313" key="10">
    <source>
        <dbReference type="EMBL" id="SDN50916.1"/>
    </source>
</evidence>
<keyword evidence="3 5" id="KW-0378">Hydrolase</keyword>
<gene>
    <name evidence="10" type="ORF">SAMN05192585_12118</name>
</gene>
<keyword evidence="11" id="KW-1185">Reference proteome</keyword>
<dbReference type="PANTHER" id="PTHR43053">
    <property type="entry name" value="GLYCOSIDASE FAMILY 31"/>
    <property type="match status" value="1"/>
</dbReference>
<accession>A0A1H0BZD2</accession>
<feature type="binding site" evidence="7">
    <location>
        <position position="525"/>
    </location>
    <ligand>
        <name>substrate</name>
    </ligand>
</feature>
<sequence>MDISMSTIIHLNTRHTSYIMSVLPTGHLQNLYYGRRIRPLKDAAVLTQPNAVPYGSMVAYQKEYPTIGLDDQCLEYSALGKGDYREPAIELTAANGCMVADFKYVCHKTYKGRRGIPKLPSALGTEQNCETTEVILRDEAIGMDLTLFYCVYPEYDVITRFVCAKNNSGQKITLRRLMSAQLDLFDSNYSFVTFDGTWASERTMHSRRLCEGIFVNDSKLGVSSARHNPFVMLTADGCTEETGRCYGMNLVYSGNHSEICEVTFNHKTRLLTGINPSSFAWLLAPGEEFYTPEAVFTYSEEGLNGLSHNLHGFVNNHIVRGEWQNRERPIVINNWEATSFSFTQGKLLSIAKEAADMGIELFVLDDGWFGRRNDDTSSLGDWHVNEKKLPSGLKGLAEKMNALGLDFGLWVEPEMVNEDSDLYRAHPDWAIKAPNRTPSEGRNQFILDLTRKEICDYLTETLSKVFSSANITYIKWDMNRNFSDIYSPTLPPERQGEFFHRYVLGLYGVLETLTQRFPKILFESCASGGNRFDLGMLCYMPQTWASDNTDAQCRIAIQEGTSYGYPISTMGAHVSASPCFATLRNTPIETRFNVAAFGCFGYELDLSKLFEFDKKAIKEQVAYYKAHRRVIQFGRFYRLRGGFNPDKRIWLCVSPDKREAVAALFQETAAVGRGNELLRLTGLDDHLDYTVTGRRQYVNLKTLGDLVNNVLPVEIRGDGVIHTVLSSHYMLAMCDEVFEAGGDLLNGYGIKLKHQFSGTGYNDNVKIFGDYSSRMYELKARE</sequence>
<dbReference type="SUPFAM" id="SSF51445">
    <property type="entry name" value="(Trans)glycosidases"/>
    <property type="match status" value="1"/>
</dbReference>
<dbReference type="Pfam" id="PF16875">
    <property type="entry name" value="Glyco_hydro_36N"/>
    <property type="match status" value="1"/>
</dbReference>
<dbReference type="STRING" id="258515.SAMN05192585_12118"/>
<dbReference type="PRINTS" id="PR00743">
    <property type="entry name" value="GLHYDRLASE36"/>
</dbReference>
<evidence type="ECO:0000259" key="9">
    <source>
        <dbReference type="Pfam" id="PF16875"/>
    </source>
</evidence>
<keyword evidence="4 5" id="KW-0326">Glycosidase</keyword>
<dbReference type="InterPro" id="IPR017853">
    <property type="entry name" value="GH"/>
</dbReference>
<organism evidence="10 11">
    <name type="scientific">Acetanaerobacterium elongatum</name>
    <dbReference type="NCBI Taxonomy" id="258515"/>
    <lineage>
        <taxon>Bacteria</taxon>
        <taxon>Bacillati</taxon>
        <taxon>Bacillota</taxon>
        <taxon>Clostridia</taxon>
        <taxon>Eubacteriales</taxon>
        <taxon>Oscillospiraceae</taxon>
        <taxon>Acetanaerobacterium</taxon>
    </lineage>
</organism>